<name>A0ABV0KBZ0_9CYAN</name>
<evidence type="ECO:0000313" key="3">
    <source>
        <dbReference type="Proteomes" id="UP001482513"/>
    </source>
</evidence>
<keyword evidence="3" id="KW-1185">Reference proteome</keyword>
<evidence type="ECO:0000313" key="2">
    <source>
        <dbReference type="EMBL" id="MEP0950294.1"/>
    </source>
</evidence>
<dbReference type="Proteomes" id="UP001482513">
    <property type="component" value="Unassembled WGS sequence"/>
</dbReference>
<reference evidence="2 3" key="1">
    <citation type="submission" date="2022-04" db="EMBL/GenBank/DDBJ databases">
        <title>Positive selection, recombination, and allopatry shape intraspecific diversity of widespread and dominant cyanobacteria.</title>
        <authorList>
            <person name="Wei J."/>
            <person name="Shu W."/>
            <person name="Hu C."/>
        </authorList>
    </citation>
    <scope>NUCLEOTIDE SEQUENCE [LARGE SCALE GENOMIC DNA]</scope>
    <source>
        <strain evidence="2 3">DQ-A4</strain>
    </source>
</reference>
<protein>
    <submittedName>
        <fullName evidence="2">Uncharacterized protein</fullName>
    </submittedName>
</protein>
<organism evidence="2 3">
    <name type="scientific">Leptolyngbya subtilissima DQ-A4</name>
    <dbReference type="NCBI Taxonomy" id="2933933"/>
    <lineage>
        <taxon>Bacteria</taxon>
        <taxon>Bacillati</taxon>
        <taxon>Cyanobacteriota</taxon>
        <taxon>Cyanophyceae</taxon>
        <taxon>Leptolyngbyales</taxon>
        <taxon>Leptolyngbyaceae</taxon>
        <taxon>Leptolyngbya group</taxon>
        <taxon>Leptolyngbya</taxon>
    </lineage>
</organism>
<accession>A0ABV0KBZ0</accession>
<gene>
    <name evidence="2" type="ORF">NC992_25735</name>
</gene>
<dbReference type="EMBL" id="JAMPKX010000026">
    <property type="protein sequence ID" value="MEP0950294.1"/>
    <property type="molecule type" value="Genomic_DNA"/>
</dbReference>
<feature type="region of interest" description="Disordered" evidence="1">
    <location>
        <begin position="1"/>
        <end position="49"/>
    </location>
</feature>
<sequence>MDGHCCADSDGHEAASVGSKKPRRDRTLPPLLLPTTQGTIGPQRHEHVS</sequence>
<proteinExistence type="predicted"/>
<evidence type="ECO:0000256" key="1">
    <source>
        <dbReference type="SAM" id="MobiDB-lite"/>
    </source>
</evidence>
<comment type="caution">
    <text evidence="2">The sequence shown here is derived from an EMBL/GenBank/DDBJ whole genome shotgun (WGS) entry which is preliminary data.</text>
</comment>
<feature type="compositionally biased region" description="Basic and acidic residues" evidence="1">
    <location>
        <begin position="1"/>
        <end position="13"/>
    </location>
</feature>
<dbReference type="RefSeq" id="WP_190697367.1">
    <property type="nucleotide sequence ID" value="NZ_JAMPKX010000026.1"/>
</dbReference>